<evidence type="ECO:0000256" key="1">
    <source>
        <dbReference type="ARBA" id="ARBA00043985"/>
    </source>
</evidence>
<reference evidence="3 4" key="1">
    <citation type="submission" date="2021-03" db="EMBL/GenBank/DDBJ databases">
        <title>Genomic Encyclopedia of Type Strains, Phase IV (KMG-IV): sequencing the most valuable type-strain genomes for metagenomic binning, comparative biology and taxonomic classification.</title>
        <authorList>
            <person name="Goeker M."/>
        </authorList>
    </citation>
    <scope>NUCLEOTIDE SEQUENCE [LARGE SCALE GENOMIC DNA]</scope>
    <source>
        <strain evidence="3 4">DSM 14349</strain>
    </source>
</reference>
<dbReference type="RefSeq" id="WP_210089692.1">
    <property type="nucleotide sequence ID" value="NZ_JAGGKG010000012.1"/>
</dbReference>
<keyword evidence="2" id="KW-0175">Coiled coil</keyword>
<evidence type="ECO:0000313" key="4">
    <source>
        <dbReference type="Proteomes" id="UP001519272"/>
    </source>
</evidence>
<keyword evidence="4" id="KW-1185">Reference proteome</keyword>
<evidence type="ECO:0000313" key="3">
    <source>
        <dbReference type="EMBL" id="MBP1906094.1"/>
    </source>
</evidence>
<comment type="caution">
    <text evidence="3">The sequence shown here is derived from an EMBL/GenBank/DDBJ whole genome shotgun (WGS) entry which is preliminary data.</text>
</comment>
<feature type="coiled-coil region" evidence="2">
    <location>
        <begin position="108"/>
        <end position="149"/>
    </location>
</feature>
<dbReference type="PANTHER" id="PTHR31088:SF6">
    <property type="entry name" value="PHAGE SHOCK PROTEIN A"/>
    <property type="match status" value="1"/>
</dbReference>
<comment type="similarity">
    <text evidence="1">Belongs to the PspA/Vipp/IM30 family.</text>
</comment>
<evidence type="ECO:0000256" key="2">
    <source>
        <dbReference type="SAM" id="Coils"/>
    </source>
</evidence>
<accession>A0ABS4FU36</accession>
<feature type="coiled-coil region" evidence="2">
    <location>
        <begin position="33"/>
        <end position="67"/>
    </location>
</feature>
<gene>
    <name evidence="3" type="ORF">J2Z32_002743</name>
</gene>
<name>A0ABS4FU36_9BACL</name>
<dbReference type="InterPro" id="IPR007157">
    <property type="entry name" value="PspA_VIPP1"/>
</dbReference>
<organism evidence="3 4">
    <name type="scientific">Paenibacillus turicensis</name>
    <dbReference type="NCBI Taxonomy" id="160487"/>
    <lineage>
        <taxon>Bacteria</taxon>
        <taxon>Bacillati</taxon>
        <taxon>Bacillota</taxon>
        <taxon>Bacilli</taxon>
        <taxon>Bacillales</taxon>
        <taxon>Paenibacillaceae</taxon>
        <taxon>Paenibacillus</taxon>
    </lineage>
</organism>
<dbReference type="Proteomes" id="UP001519272">
    <property type="component" value="Unassembled WGS sequence"/>
</dbReference>
<protein>
    <submittedName>
        <fullName evidence="3">Phage shock protein A</fullName>
    </submittedName>
</protein>
<dbReference type="EMBL" id="JAGGKG010000012">
    <property type="protein sequence ID" value="MBP1906094.1"/>
    <property type="molecule type" value="Genomic_DNA"/>
</dbReference>
<dbReference type="PANTHER" id="PTHR31088">
    <property type="entry name" value="MEMBRANE-ASSOCIATED PROTEIN VIPP1, CHLOROPLASTIC"/>
    <property type="match status" value="1"/>
</dbReference>
<sequence length="220" mass="25071">MSILQRLSNLTKASIHEVLDKLEDPVMMTGQYLRNHEQEIQKAEASLKQLQIRLQVQERQLADARNSSAKQEFAALAALEAGNEEQARILAASKIAYEEKVQQYTSAIQFTQEGIAELEIHLANAKEELILLKEKRKELASRARKVDEETAKQTEQPSFSYGIHQGEAARGFYRMEEKIEELEAERQVMGYHATSYTEPSPAQSLAVNDEIERLKEKLNK</sequence>
<proteinExistence type="inferred from homology"/>
<dbReference type="Pfam" id="PF04012">
    <property type="entry name" value="PspA_IM30"/>
    <property type="match status" value="1"/>
</dbReference>